<dbReference type="GO" id="GO:0006820">
    <property type="term" value="P:monoatomic anion transport"/>
    <property type="evidence" value="ECO:0007669"/>
    <property type="project" value="InterPro"/>
</dbReference>
<comment type="subcellular location">
    <subcellularLocation>
        <location evidence="1">Membrane</location>
        <topology evidence="1">Multi-pass membrane protein</topology>
    </subcellularLocation>
</comment>
<evidence type="ECO:0000256" key="3">
    <source>
        <dbReference type="ARBA" id="ARBA00022989"/>
    </source>
</evidence>
<evidence type="ECO:0000256" key="5">
    <source>
        <dbReference type="SAM" id="Phobius"/>
    </source>
</evidence>
<name>A0A9D4BCA2_DREPO</name>
<comment type="caution">
    <text evidence="7">The sequence shown here is derived from an EMBL/GenBank/DDBJ whole genome shotgun (WGS) entry which is preliminary data.</text>
</comment>
<proteinExistence type="predicted"/>
<evidence type="ECO:0000259" key="6">
    <source>
        <dbReference type="Pfam" id="PF00955"/>
    </source>
</evidence>
<dbReference type="AlphaFoldDB" id="A0A9D4BCA2"/>
<dbReference type="Pfam" id="PF00955">
    <property type="entry name" value="HCO3_cotransp"/>
    <property type="match status" value="1"/>
</dbReference>
<keyword evidence="2 5" id="KW-0812">Transmembrane</keyword>
<evidence type="ECO:0000313" key="8">
    <source>
        <dbReference type="Proteomes" id="UP000828390"/>
    </source>
</evidence>
<evidence type="ECO:0000256" key="1">
    <source>
        <dbReference type="ARBA" id="ARBA00004141"/>
    </source>
</evidence>
<sequence length="101" mass="11390">MDQQITAVIINRRENKLKKGCGYHLDLLIVAILIILNSFLGLPYFVAATVLSVNHVMSLKKESECTAPGERPKFLGVREQRGDRCCHLYDDRTVRINDGCS</sequence>
<dbReference type="InterPro" id="IPR011531">
    <property type="entry name" value="HCO3_transpt-like_TM_dom"/>
</dbReference>
<dbReference type="GO" id="GO:0005886">
    <property type="term" value="C:plasma membrane"/>
    <property type="evidence" value="ECO:0007669"/>
    <property type="project" value="TreeGrafter"/>
</dbReference>
<dbReference type="Proteomes" id="UP000828390">
    <property type="component" value="Unassembled WGS sequence"/>
</dbReference>
<dbReference type="EMBL" id="JAIWYP010000091">
    <property type="protein sequence ID" value="KAH3689861.1"/>
    <property type="molecule type" value="Genomic_DNA"/>
</dbReference>
<dbReference type="PANTHER" id="PTHR11453">
    <property type="entry name" value="ANION EXCHANGE PROTEIN"/>
    <property type="match status" value="1"/>
</dbReference>
<gene>
    <name evidence="7" type="ORF">DPMN_194633</name>
</gene>
<dbReference type="GO" id="GO:0051453">
    <property type="term" value="P:regulation of intracellular pH"/>
    <property type="evidence" value="ECO:0007669"/>
    <property type="project" value="TreeGrafter"/>
</dbReference>
<organism evidence="7 8">
    <name type="scientific">Dreissena polymorpha</name>
    <name type="common">Zebra mussel</name>
    <name type="synonym">Mytilus polymorpha</name>
    <dbReference type="NCBI Taxonomy" id="45954"/>
    <lineage>
        <taxon>Eukaryota</taxon>
        <taxon>Metazoa</taxon>
        <taxon>Spiralia</taxon>
        <taxon>Lophotrochozoa</taxon>
        <taxon>Mollusca</taxon>
        <taxon>Bivalvia</taxon>
        <taxon>Autobranchia</taxon>
        <taxon>Heteroconchia</taxon>
        <taxon>Euheterodonta</taxon>
        <taxon>Imparidentia</taxon>
        <taxon>Neoheterodontei</taxon>
        <taxon>Myida</taxon>
        <taxon>Dreissenoidea</taxon>
        <taxon>Dreissenidae</taxon>
        <taxon>Dreissena</taxon>
    </lineage>
</organism>
<accession>A0A9D4BCA2</accession>
<keyword evidence="3 5" id="KW-1133">Transmembrane helix</keyword>
<feature type="transmembrane region" description="Helical" evidence="5">
    <location>
        <begin position="27"/>
        <end position="51"/>
    </location>
</feature>
<dbReference type="InterPro" id="IPR003020">
    <property type="entry name" value="HCO3_transpt_euk"/>
</dbReference>
<reference evidence="7" key="2">
    <citation type="submission" date="2020-11" db="EMBL/GenBank/DDBJ databases">
        <authorList>
            <person name="McCartney M.A."/>
            <person name="Auch B."/>
            <person name="Kono T."/>
            <person name="Mallez S."/>
            <person name="Becker A."/>
            <person name="Gohl D.M."/>
            <person name="Silverstein K.A.T."/>
            <person name="Koren S."/>
            <person name="Bechman K.B."/>
            <person name="Herman A."/>
            <person name="Abrahante J.E."/>
            <person name="Garbe J."/>
        </authorList>
    </citation>
    <scope>NUCLEOTIDE SEQUENCE</scope>
    <source>
        <strain evidence="7">Duluth1</strain>
        <tissue evidence="7">Whole animal</tissue>
    </source>
</reference>
<feature type="domain" description="Bicarbonate transporter-like transmembrane" evidence="6">
    <location>
        <begin position="1"/>
        <end position="81"/>
    </location>
</feature>
<keyword evidence="4 5" id="KW-0472">Membrane</keyword>
<keyword evidence="8" id="KW-1185">Reference proteome</keyword>
<evidence type="ECO:0000256" key="4">
    <source>
        <dbReference type="ARBA" id="ARBA00023136"/>
    </source>
</evidence>
<protein>
    <recommendedName>
        <fullName evidence="6">Bicarbonate transporter-like transmembrane domain-containing protein</fullName>
    </recommendedName>
</protein>
<dbReference type="PANTHER" id="PTHR11453:SF36">
    <property type="entry name" value="ANION EXCHANGE PROTEIN"/>
    <property type="match status" value="1"/>
</dbReference>
<dbReference type="GO" id="GO:0008510">
    <property type="term" value="F:sodium:bicarbonate symporter activity"/>
    <property type="evidence" value="ECO:0007669"/>
    <property type="project" value="TreeGrafter"/>
</dbReference>
<evidence type="ECO:0000313" key="7">
    <source>
        <dbReference type="EMBL" id="KAH3689861.1"/>
    </source>
</evidence>
<evidence type="ECO:0000256" key="2">
    <source>
        <dbReference type="ARBA" id="ARBA00022692"/>
    </source>
</evidence>
<reference evidence="7" key="1">
    <citation type="journal article" date="2019" name="bioRxiv">
        <title>The Genome of the Zebra Mussel, Dreissena polymorpha: A Resource for Invasive Species Research.</title>
        <authorList>
            <person name="McCartney M.A."/>
            <person name="Auch B."/>
            <person name="Kono T."/>
            <person name="Mallez S."/>
            <person name="Zhang Y."/>
            <person name="Obille A."/>
            <person name="Becker A."/>
            <person name="Abrahante J.E."/>
            <person name="Garbe J."/>
            <person name="Badalamenti J.P."/>
            <person name="Herman A."/>
            <person name="Mangelson H."/>
            <person name="Liachko I."/>
            <person name="Sullivan S."/>
            <person name="Sone E.D."/>
            <person name="Koren S."/>
            <person name="Silverstein K.A.T."/>
            <person name="Beckman K.B."/>
            <person name="Gohl D.M."/>
        </authorList>
    </citation>
    <scope>NUCLEOTIDE SEQUENCE</scope>
    <source>
        <strain evidence="7">Duluth1</strain>
        <tissue evidence="7">Whole animal</tissue>
    </source>
</reference>
<dbReference type="GO" id="GO:0005452">
    <property type="term" value="F:solute:inorganic anion antiporter activity"/>
    <property type="evidence" value="ECO:0007669"/>
    <property type="project" value="InterPro"/>
</dbReference>